<accession>A0ABU3NW52</accession>
<dbReference type="Gene3D" id="3.60.15.10">
    <property type="entry name" value="Ribonuclease Z/Hydroxyacylglutathione hydrolase-like"/>
    <property type="match status" value="1"/>
</dbReference>
<gene>
    <name evidence="6" type="ORF">Q4T40_07250</name>
</gene>
<keyword evidence="7" id="KW-1185">Reference proteome</keyword>
<proteinExistence type="predicted"/>
<dbReference type="EMBL" id="JAUOZS010000001">
    <property type="protein sequence ID" value="MDT8901028.1"/>
    <property type="molecule type" value="Genomic_DNA"/>
</dbReference>
<keyword evidence="3" id="KW-0378">Hydrolase</keyword>
<dbReference type="InterPro" id="IPR001279">
    <property type="entry name" value="Metallo-B-lactamas"/>
</dbReference>
<sequence length="207" mass="21978">MKIVKLEVGSLGTNCYIVFTEETREAAVIDPGGSVAEILGVVGKEKLTVKYIINTHGHADHVLGNMRLKEATGAPILIHEADADMLTSGQLNLSAWIGGSVSCGPADTLLKEGDVIKVGQGLELAVIHTPGHTPGCICLKTDGVLFSGDTLFAESIGRTDFPGGSYSQLINNVKEKLLILDDSVKVYPGHGPETSIGRERKMNPFIQ</sequence>
<evidence type="ECO:0000313" key="7">
    <source>
        <dbReference type="Proteomes" id="UP001254848"/>
    </source>
</evidence>
<evidence type="ECO:0000259" key="5">
    <source>
        <dbReference type="SMART" id="SM00849"/>
    </source>
</evidence>
<dbReference type="SMART" id="SM00849">
    <property type="entry name" value="Lactamase_B"/>
    <property type="match status" value="1"/>
</dbReference>
<evidence type="ECO:0000256" key="2">
    <source>
        <dbReference type="ARBA" id="ARBA00022723"/>
    </source>
</evidence>
<protein>
    <submittedName>
        <fullName evidence="6">MBL fold metallo-hydrolase</fullName>
    </submittedName>
</protein>
<dbReference type="CDD" id="cd06262">
    <property type="entry name" value="metallo-hydrolase-like_MBL-fold"/>
    <property type="match status" value="1"/>
</dbReference>
<keyword evidence="4" id="KW-0862">Zinc</keyword>
<comment type="caution">
    <text evidence="6">The sequence shown here is derived from an EMBL/GenBank/DDBJ whole genome shotgun (WGS) entry which is preliminary data.</text>
</comment>
<evidence type="ECO:0000256" key="4">
    <source>
        <dbReference type="ARBA" id="ARBA00022833"/>
    </source>
</evidence>
<dbReference type="PANTHER" id="PTHR46233:SF3">
    <property type="entry name" value="HYDROXYACYLGLUTATHIONE HYDROLASE GLOC"/>
    <property type="match status" value="1"/>
</dbReference>
<dbReference type="RefSeq" id="WP_413779554.1">
    <property type="nucleotide sequence ID" value="NZ_JAUOZS010000001.1"/>
</dbReference>
<reference evidence="6 7" key="1">
    <citation type="submission" date="2023-07" db="EMBL/GenBank/DDBJ databases">
        <title>The novel representative of Negativicutes class, Anaeroselena agilis gen. nov. sp. nov.</title>
        <authorList>
            <person name="Prokofeva M.I."/>
            <person name="Elcheninov A.G."/>
            <person name="Klyukina A."/>
            <person name="Kublanov I.V."/>
            <person name="Frolov E.N."/>
            <person name="Podosokorskaya O.A."/>
        </authorList>
    </citation>
    <scope>NUCLEOTIDE SEQUENCE [LARGE SCALE GENOMIC DNA]</scope>
    <source>
        <strain evidence="6 7">4137-cl</strain>
    </source>
</reference>
<dbReference type="InterPro" id="IPR051453">
    <property type="entry name" value="MBL_Glyoxalase_II"/>
</dbReference>
<name>A0ABU3NW52_9FIRM</name>
<dbReference type="PANTHER" id="PTHR46233">
    <property type="entry name" value="HYDROXYACYLGLUTATHIONE HYDROLASE GLOC"/>
    <property type="match status" value="1"/>
</dbReference>
<dbReference type="Proteomes" id="UP001254848">
    <property type="component" value="Unassembled WGS sequence"/>
</dbReference>
<feature type="domain" description="Metallo-beta-lactamase" evidence="5">
    <location>
        <begin position="12"/>
        <end position="190"/>
    </location>
</feature>
<dbReference type="Pfam" id="PF00753">
    <property type="entry name" value="Lactamase_B"/>
    <property type="match status" value="1"/>
</dbReference>
<evidence type="ECO:0000256" key="3">
    <source>
        <dbReference type="ARBA" id="ARBA00022801"/>
    </source>
</evidence>
<keyword evidence="2" id="KW-0479">Metal-binding</keyword>
<evidence type="ECO:0000256" key="1">
    <source>
        <dbReference type="ARBA" id="ARBA00001947"/>
    </source>
</evidence>
<dbReference type="InterPro" id="IPR036866">
    <property type="entry name" value="RibonucZ/Hydroxyglut_hydro"/>
</dbReference>
<evidence type="ECO:0000313" key="6">
    <source>
        <dbReference type="EMBL" id="MDT8901028.1"/>
    </source>
</evidence>
<dbReference type="SUPFAM" id="SSF56281">
    <property type="entry name" value="Metallo-hydrolase/oxidoreductase"/>
    <property type="match status" value="1"/>
</dbReference>
<comment type="cofactor">
    <cofactor evidence="1">
        <name>Zn(2+)</name>
        <dbReference type="ChEBI" id="CHEBI:29105"/>
    </cofactor>
</comment>
<organism evidence="6 7">
    <name type="scientific">Anaeroselena agilis</name>
    <dbReference type="NCBI Taxonomy" id="3063788"/>
    <lineage>
        <taxon>Bacteria</taxon>
        <taxon>Bacillati</taxon>
        <taxon>Bacillota</taxon>
        <taxon>Negativicutes</taxon>
        <taxon>Acetonemataceae</taxon>
        <taxon>Anaeroselena</taxon>
    </lineage>
</organism>